<dbReference type="Proteomes" id="UP000054563">
    <property type="component" value="Unassembled WGS sequence"/>
</dbReference>
<dbReference type="AlphaFoldDB" id="A0A0J8UUD1"/>
<sequence length="101" mass="11521">MEYSECLTYFVRMFNVLSEWNQRLNVAKRYYLHFPSAHTVGKEGDGIWAHTFQMSVTEQTFQAIKSDGDRSNNLSAAGSLKLEGMCGLSTKFRSNNCYHAP</sequence>
<evidence type="ECO:0000313" key="2">
    <source>
        <dbReference type="Proteomes" id="UP000054563"/>
    </source>
</evidence>
<gene>
    <name evidence="1" type="ORF">CIHG_09148</name>
</gene>
<reference evidence="2" key="1">
    <citation type="journal article" date="2010" name="Genome Res.">
        <title>Population genomic sequencing of Coccidioides fungi reveals recent hybridization and transposon control.</title>
        <authorList>
            <person name="Neafsey D.E."/>
            <person name="Barker B.M."/>
            <person name="Sharpton T.J."/>
            <person name="Stajich J.E."/>
            <person name="Park D.J."/>
            <person name="Whiston E."/>
            <person name="Hung C.-Y."/>
            <person name="McMahan C."/>
            <person name="White J."/>
            <person name="Sykes S."/>
            <person name="Heiman D."/>
            <person name="Young S."/>
            <person name="Zeng Q."/>
            <person name="Abouelleil A."/>
            <person name="Aftuck L."/>
            <person name="Bessette D."/>
            <person name="Brown A."/>
            <person name="FitzGerald M."/>
            <person name="Lui A."/>
            <person name="Macdonald J.P."/>
            <person name="Priest M."/>
            <person name="Orbach M.J."/>
            <person name="Galgiani J.N."/>
            <person name="Kirkland T.N."/>
            <person name="Cole G.T."/>
            <person name="Birren B.W."/>
            <person name="Henn M.R."/>
            <person name="Taylor J.W."/>
            <person name="Rounsley S.D."/>
        </authorList>
    </citation>
    <scope>NUCLEOTIDE SEQUENCE [LARGE SCALE GENOMIC DNA]</scope>
    <source>
        <strain evidence="2">H538.4</strain>
    </source>
</reference>
<evidence type="ECO:0000313" key="1">
    <source>
        <dbReference type="EMBL" id="KMU91403.1"/>
    </source>
</evidence>
<protein>
    <submittedName>
        <fullName evidence="1">Uncharacterized protein</fullName>
    </submittedName>
</protein>
<accession>A0A0J8UUD1</accession>
<name>A0A0J8UUD1_COCIT</name>
<dbReference type="VEuPathDB" id="FungiDB:CIHG_09148"/>
<organism evidence="1 2">
    <name type="scientific">Coccidioides immitis H538.4</name>
    <dbReference type="NCBI Taxonomy" id="396776"/>
    <lineage>
        <taxon>Eukaryota</taxon>
        <taxon>Fungi</taxon>
        <taxon>Dikarya</taxon>
        <taxon>Ascomycota</taxon>
        <taxon>Pezizomycotina</taxon>
        <taxon>Eurotiomycetes</taxon>
        <taxon>Eurotiomycetidae</taxon>
        <taxon>Onygenales</taxon>
        <taxon>Onygenaceae</taxon>
        <taxon>Coccidioides</taxon>
    </lineage>
</organism>
<proteinExistence type="predicted"/>
<dbReference type="EMBL" id="DS017035">
    <property type="protein sequence ID" value="KMU91403.1"/>
    <property type="molecule type" value="Genomic_DNA"/>
</dbReference>